<feature type="domain" description="NigD-like C-terminal" evidence="2">
    <location>
        <begin position="112"/>
        <end position="225"/>
    </location>
</feature>
<evidence type="ECO:0000313" key="4">
    <source>
        <dbReference type="Proteomes" id="UP000886851"/>
    </source>
</evidence>
<evidence type="ECO:0000256" key="1">
    <source>
        <dbReference type="SAM" id="SignalP"/>
    </source>
</evidence>
<dbReference type="Proteomes" id="UP000886851">
    <property type="component" value="Unassembled WGS sequence"/>
</dbReference>
<protein>
    <submittedName>
        <fullName evidence="3">NigD-like protein</fullName>
    </submittedName>
</protein>
<dbReference type="InterPro" id="IPR035376">
    <property type="entry name" value="NigD_C"/>
</dbReference>
<proteinExistence type="predicted"/>
<feature type="chain" id="PRO_5038614270" evidence="1">
    <location>
        <begin position="27"/>
        <end position="230"/>
    </location>
</feature>
<accession>A0A9D2CJH5</accession>
<reference evidence="3" key="1">
    <citation type="journal article" date="2021" name="PeerJ">
        <title>Extensive microbial diversity within the chicken gut microbiome revealed by metagenomics and culture.</title>
        <authorList>
            <person name="Gilroy R."/>
            <person name="Ravi A."/>
            <person name="Getino M."/>
            <person name="Pursley I."/>
            <person name="Horton D.L."/>
            <person name="Alikhan N.F."/>
            <person name="Baker D."/>
            <person name="Gharbi K."/>
            <person name="Hall N."/>
            <person name="Watson M."/>
            <person name="Adriaenssens E.M."/>
            <person name="Foster-Nyarko E."/>
            <person name="Jarju S."/>
            <person name="Secka A."/>
            <person name="Antonio M."/>
            <person name="Oren A."/>
            <person name="Chaudhuri R.R."/>
            <person name="La Ragione R."/>
            <person name="Hildebrand F."/>
            <person name="Pallen M.J."/>
        </authorList>
    </citation>
    <scope>NUCLEOTIDE SEQUENCE</scope>
    <source>
        <strain evidence="3">Gambia2-208</strain>
    </source>
</reference>
<comment type="caution">
    <text evidence="3">The sequence shown here is derived from an EMBL/GenBank/DDBJ whole genome shotgun (WGS) entry which is preliminary data.</text>
</comment>
<dbReference type="EMBL" id="DXCV01000033">
    <property type="protein sequence ID" value="HIY87877.1"/>
    <property type="molecule type" value="Genomic_DNA"/>
</dbReference>
<dbReference type="Gene3D" id="2.40.50.500">
    <property type="entry name" value="NigD-like N-terminal OB domain"/>
    <property type="match status" value="1"/>
</dbReference>
<name>A0A9D2CJH5_9BACE</name>
<gene>
    <name evidence="3" type="ORF">H9824_04115</name>
</gene>
<dbReference type="PROSITE" id="PS51257">
    <property type="entry name" value="PROKAR_LIPOPROTEIN"/>
    <property type="match status" value="1"/>
</dbReference>
<dbReference type="InterPro" id="IPR038179">
    <property type="entry name" value="NigD-like_N_sf"/>
</dbReference>
<dbReference type="Gene3D" id="2.60.40.2370">
    <property type="entry name" value="NigD-like, C-terminal beta sandwich domain"/>
    <property type="match status" value="1"/>
</dbReference>
<organism evidence="3 4">
    <name type="scientific">Candidatus Bacteroides pullicola</name>
    <dbReference type="NCBI Taxonomy" id="2838475"/>
    <lineage>
        <taxon>Bacteria</taxon>
        <taxon>Pseudomonadati</taxon>
        <taxon>Bacteroidota</taxon>
        <taxon>Bacteroidia</taxon>
        <taxon>Bacteroidales</taxon>
        <taxon>Bacteroidaceae</taxon>
        <taxon>Bacteroides</taxon>
    </lineage>
</organism>
<reference evidence="3" key="2">
    <citation type="submission" date="2021-04" db="EMBL/GenBank/DDBJ databases">
        <authorList>
            <person name="Gilroy R."/>
        </authorList>
    </citation>
    <scope>NUCLEOTIDE SEQUENCE</scope>
    <source>
        <strain evidence="3">Gambia2-208</strain>
    </source>
</reference>
<dbReference type="AlphaFoldDB" id="A0A9D2CJH5"/>
<dbReference type="InterPro" id="IPR038143">
    <property type="entry name" value="NigD-like_C_dom_sf"/>
</dbReference>
<feature type="signal peptide" evidence="1">
    <location>
        <begin position="1"/>
        <end position="26"/>
    </location>
</feature>
<dbReference type="Pfam" id="PF17415">
    <property type="entry name" value="NigD_C"/>
    <property type="match status" value="1"/>
</dbReference>
<evidence type="ECO:0000259" key="2">
    <source>
        <dbReference type="Pfam" id="PF17415"/>
    </source>
</evidence>
<evidence type="ECO:0000313" key="3">
    <source>
        <dbReference type="EMBL" id="HIY87877.1"/>
    </source>
</evidence>
<keyword evidence="1" id="KW-0732">Signal</keyword>
<sequence>MKKLSVHNLRFLLCLPLILWLATACGEDEYHYPDVRLDYLTAHSGTDGRLETVLADDGTLYDVQNTVYAPHEAADTTLRIVANYTRETDEEGRMGALLYAAQTTISPVPLPADRFEEGVKADPASVLSIWMGLDYLNLVLEIKTADGSHTFHFVEDEVSWDAATAWREVALSLYHDAGDDPQYYTRRVYLSVPLRQYAADGARTVSLRFSLHNYDNEVETYSFEYVPEND</sequence>